<gene>
    <name evidence="1" type="ORF">H5410_055794</name>
</gene>
<evidence type="ECO:0000313" key="1">
    <source>
        <dbReference type="EMBL" id="KAG5575660.1"/>
    </source>
</evidence>
<accession>A0A9J5WKE2</accession>
<dbReference type="Proteomes" id="UP000824120">
    <property type="component" value="Chromosome 11"/>
</dbReference>
<dbReference type="PANTHER" id="PTHR36617:SF16">
    <property type="entry name" value="OS04G0516500 PROTEIN"/>
    <property type="match status" value="1"/>
</dbReference>
<evidence type="ECO:0000313" key="2">
    <source>
        <dbReference type="Proteomes" id="UP000824120"/>
    </source>
</evidence>
<dbReference type="EMBL" id="JACXVP010000011">
    <property type="protein sequence ID" value="KAG5575660.1"/>
    <property type="molecule type" value="Genomic_DNA"/>
</dbReference>
<protein>
    <submittedName>
        <fullName evidence="1">Uncharacterized protein</fullName>
    </submittedName>
</protein>
<comment type="caution">
    <text evidence="1">The sequence shown here is derived from an EMBL/GenBank/DDBJ whole genome shotgun (WGS) entry which is preliminary data.</text>
</comment>
<sequence>MPLGRSSKRLRRDFLWRRNKEGKGCNLVKWEVTQSSKGQGELGIRNLKTQNKESSLWKQAIIHKYGQTNHWCSNEENTTYGVGVWRAIRSLWPKLQENSRIRVGNGLKTRFWKDNWLGESPLQDRFPDLMMLCRNPEINVAECWSNHGWNLNFRRHLNEWAVERVASSLNEVEMFAGTTMEPDKLRWRHYRRKFLC</sequence>
<dbReference type="OrthoDB" id="1305336at2759"/>
<proteinExistence type="predicted"/>
<organism evidence="1 2">
    <name type="scientific">Solanum commersonii</name>
    <name type="common">Commerson's wild potato</name>
    <name type="synonym">Commerson's nightshade</name>
    <dbReference type="NCBI Taxonomy" id="4109"/>
    <lineage>
        <taxon>Eukaryota</taxon>
        <taxon>Viridiplantae</taxon>
        <taxon>Streptophyta</taxon>
        <taxon>Embryophyta</taxon>
        <taxon>Tracheophyta</taxon>
        <taxon>Spermatophyta</taxon>
        <taxon>Magnoliopsida</taxon>
        <taxon>eudicotyledons</taxon>
        <taxon>Gunneridae</taxon>
        <taxon>Pentapetalae</taxon>
        <taxon>asterids</taxon>
        <taxon>lamiids</taxon>
        <taxon>Solanales</taxon>
        <taxon>Solanaceae</taxon>
        <taxon>Solanoideae</taxon>
        <taxon>Solaneae</taxon>
        <taxon>Solanum</taxon>
    </lineage>
</organism>
<name>A0A9J5WKE2_SOLCO</name>
<reference evidence="1 2" key="1">
    <citation type="submission" date="2020-09" db="EMBL/GenBank/DDBJ databases">
        <title>De no assembly of potato wild relative species, Solanum commersonii.</title>
        <authorList>
            <person name="Cho K."/>
        </authorList>
    </citation>
    <scope>NUCLEOTIDE SEQUENCE [LARGE SCALE GENOMIC DNA]</scope>
    <source>
        <strain evidence="1">LZ3.2</strain>
        <tissue evidence="1">Leaf</tissue>
    </source>
</reference>
<dbReference type="PANTHER" id="PTHR36617">
    <property type="entry name" value="PROTEIN, PUTATIVE-RELATED"/>
    <property type="match status" value="1"/>
</dbReference>
<keyword evidence="2" id="KW-1185">Reference proteome</keyword>
<dbReference type="AlphaFoldDB" id="A0A9J5WKE2"/>